<gene>
    <name evidence="2" type="ORF">SAMN05444362_11463</name>
</gene>
<accession>A0A1M5GMA9</accession>
<dbReference type="AlphaFoldDB" id="A0A1M5GMA9"/>
<name>A0A1M5GMA9_9BACT</name>
<dbReference type="SUPFAM" id="SSF52540">
    <property type="entry name" value="P-loop containing nucleoside triphosphate hydrolases"/>
    <property type="match status" value="1"/>
</dbReference>
<organism evidence="2 3">
    <name type="scientific">Dysgonomonas macrotermitis</name>
    <dbReference type="NCBI Taxonomy" id="1346286"/>
    <lineage>
        <taxon>Bacteria</taxon>
        <taxon>Pseudomonadati</taxon>
        <taxon>Bacteroidota</taxon>
        <taxon>Bacteroidia</taxon>
        <taxon>Bacteroidales</taxon>
        <taxon>Dysgonomonadaceae</taxon>
        <taxon>Dysgonomonas</taxon>
    </lineage>
</organism>
<dbReference type="RefSeq" id="WP_062181781.1">
    <property type="nucleotide sequence ID" value="NZ_BBXL01000014.1"/>
</dbReference>
<dbReference type="OrthoDB" id="608366at2"/>
<dbReference type="EMBL" id="FQUC01000014">
    <property type="protein sequence ID" value="SHG04864.1"/>
    <property type="molecule type" value="Genomic_DNA"/>
</dbReference>
<protein>
    <recommendedName>
        <fullName evidence="1">NrS-1 polymerase-like helicase domain-containing protein</fullName>
    </recommendedName>
</protein>
<dbReference type="Pfam" id="PF19263">
    <property type="entry name" value="DUF5906"/>
    <property type="match status" value="1"/>
</dbReference>
<feature type="domain" description="NrS-1 polymerase-like helicase" evidence="1">
    <location>
        <begin position="145"/>
        <end position="245"/>
    </location>
</feature>
<dbReference type="InterPro" id="IPR045455">
    <property type="entry name" value="NrS-1_pol-like_helicase"/>
</dbReference>
<keyword evidence="3" id="KW-1185">Reference proteome</keyword>
<dbReference type="InterPro" id="IPR027417">
    <property type="entry name" value="P-loop_NTPase"/>
</dbReference>
<proteinExistence type="predicted"/>
<dbReference type="Proteomes" id="UP000184480">
    <property type="component" value="Unassembled WGS sequence"/>
</dbReference>
<evidence type="ECO:0000313" key="3">
    <source>
        <dbReference type="Proteomes" id="UP000184480"/>
    </source>
</evidence>
<dbReference type="STRING" id="1346286.SAMN05444362_11463"/>
<reference evidence="3" key="1">
    <citation type="submission" date="2016-11" db="EMBL/GenBank/DDBJ databases">
        <authorList>
            <person name="Varghese N."/>
            <person name="Submissions S."/>
        </authorList>
    </citation>
    <scope>NUCLEOTIDE SEQUENCE [LARGE SCALE GENOMIC DNA]</scope>
    <source>
        <strain evidence="3">DSM 27370</strain>
    </source>
</reference>
<evidence type="ECO:0000313" key="2">
    <source>
        <dbReference type="EMBL" id="SHG04864.1"/>
    </source>
</evidence>
<dbReference type="Gene3D" id="3.40.50.300">
    <property type="entry name" value="P-loop containing nucleotide triphosphate hydrolases"/>
    <property type="match status" value="1"/>
</dbReference>
<evidence type="ECO:0000259" key="1">
    <source>
        <dbReference type="Pfam" id="PF19263"/>
    </source>
</evidence>
<sequence>MNQITLNDNTFDLFEPEIELPLIFQIGDNFYIRATSYDTREQSRTEIKQVTKQTLKDRYGIKDITTIPYFETECYVPAHTGYKPVIENSFNSYHPLPIKPKKGDYSTWEKLIRHIGQDKYEIVLNYLIVLFQYPTEKLPVIIFASKENETGKSTFMQSVAYLLGNNAGIFGQDDLNSQFNTWIMNLLAVFEEISDTKKSINKLKAISTAAKTTVNRKFMPQFSFEPFVKIMIASNDEDTCIHLNEEDTRYLVLKPEKIKDFDPDFDNKLKEEAPAMLWYLLNTEPTIKKQSRIWFTAKDIQTEQFNKIVETSRSPIYQDIRLVVDEIMTEDNLTELYITASELAGKLGNRYALNEITTCLRKEFKLYNTLMRYTPYMGLTEKVGRPYLFKAANQ</sequence>